<accession>A0A396SSW1</accession>
<dbReference type="GO" id="GO:0005886">
    <property type="term" value="C:plasma membrane"/>
    <property type="evidence" value="ECO:0007669"/>
    <property type="project" value="TreeGrafter"/>
</dbReference>
<protein>
    <submittedName>
        <fullName evidence="2">YdcF family protein</fullName>
    </submittedName>
</protein>
<dbReference type="GO" id="GO:0000270">
    <property type="term" value="P:peptidoglycan metabolic process"/>
    <property type="evidence" value="ECO:0007669"/>
    <property type="project" value="TreeGrafter"/>
</dbReference>
<feature type="domain" description="DUF218" evidence="1">
    <location>
        <begin position="38"/>
        <end position="170"/>
    </location>
</feature>
<dbReference type="AlphaFoldDB" id="A0A396SSW1"/>
<dbReference type="RefSeq" id="WP_118874563.1">
    <property type="nucleotide sequence ID" value="NZ_QWEI01000001.1"/>
</dbReference>
<organism evidence="2 3">
    <name type="scientific">Ureibacillus yapensis</name>
    <dbReference type="NCBI Taxonomy" id="2304605"/>
    <lineage>
        <taxon>Bacteria</taxon>
        <taxon>Bacillati</taxon>
        <taxon>Bacillota</taxon>
        <taxon>Bacilli</taxon>
        <taxon>Bacillales</taxon>
        <taxon>Caryophanaceae</taxon>
        <taxon>Ureibacillus</taxon>
    </lineage>
</organism>
<dbReference type="EMBL" id="QWEI01000001">
    <property type="protein sequence ID" value="RHW39551.1"/>
    <property type="molecule type" value="Genomic_DNA"/>
</dbReference>
<dbReference type="InterPro" id="IPR014729">
    <property type="entry name" value="Rossmann-like_a/b/a_fold"/>
</dbReference>
<dbReference type="PANTHER" id="PTHR30336:SF4">
    <property type="entry name" value="ENVELOPE BIOGENESIS FACTOR ELYC"/>
    <property type="match status" value="1"/>
</dbReference>
<dbReference type="GO" id="GO:0043164">
    <property type="term" value="P:Gram-negative-bacterium-type cell wall biogenesis"/>
    <property type="evidence" value="ECO:0007669"/>
    <property type="project" value="TreeGrafter"/>
</dbReference>
<gene>
    <name evidence="2" type="ORF">D1B33_01515</name>
</gene>
<dbReference type="PANTHER" id="PTHR30336">
    <property type="entry name" value="INNER MEMBRANE PROTEIN, PROBABLE PERMEASE"/>
    <property type="match status" value="1"/>
</dbReference>
<proteinExistence type="predicted"/>
<comment type="caution">
    <text evidence="2">The sequence shown here is derived from an EMBL/GenBank/DDBJ whole genome shotgun (WGS) entry which is preliminary data.</text>
</comment>
<sequence>MNIKNFMRFVILIVFLVFIWLLFGKDFLVVNEKPKNSDVIIVLSGGSERLEKAAGLYHSGYADYVLLTNSNASGTTKEKAMALGIPENALIMEGKATSTYTNALFAKDKIDKYSFNSAIVVTSDYHIRRTKLSFDRVFKDSQMEFVYVASASNGEIGQFSNKKALREYIKLIGYILGLYKLIDLEG</sequence>
<dbReference type="InterPro" id="IPR003848">
    <property type="entry name" value="DUF218"/>
</dbReference>
<reference evidence="2 3" key="1">
    <citation type="submission" date="2018-08" db="EMBL/GenBank/DDBJ databases">
        <title>Lysinibacillus sp. YLB-03 draft genome sequence.</title>
        <authorList>
            <person name="Yu L."/>
        </authorList>
    </citation>
    <scope>NUCLEOTIDE SEQUENCE [LARGE SCALE GENOMIC DNA]</scope>
    <source>
        <strain evidence="2 3">YLB-03</strain>
    </source>
</reference>
<dbReference type="Pfam" id="PF02698">
    <property type="entry name" value="DUF218"/>
    <property type="match status" value="1"/>
</dbReference>
<dbReference type="Proteomes" id="UP000265692">
    <property type="component" value="Unassembled WGS sequence"/>
</dbReference>
<keyword evidence="3" id="KW-1185">Reference proteome</keyword>
<evidence type="ECO:0000313" key="3">
    <source>
        <dbReference type="Proteomes" id="UP000265692"/>
    </source>
</evidence>
<dbReference type="OrthoDB" id="9782395at2"/>
<evidence type="ECO:0000259" key="1">
    <source>
        <dbReference type="Pfam" id="PF02698"/>
    </source>
</evidence>
<dbReference type="Gene3D" id="3.40.50.620">
    <property type="entry name" value="HUPs"/>
    <property type="match status" value="1"/>
</dbReference>
<dbReference type="InterPro" id="IPR051599">
    <property type="entry name" value="Cell_Envelope_Assoc"/>
</dbReference>
<name>A0A396SSW1_9BACL</name>
<evidence type="ECO:0000313" key="2">
    <source>
        <dbReference type="EMBL" id="RHW39551.1"/>
    </source>
</evidence>
<dbReference type="CDD" id="cd06259">
    <property type="entry name" value="YdcF-like"/>
    <property type="match status" value="1"/>
</dbReference>